<organism evidence="3 4">
    <name type="scientific">Chlorobaculum limnaeum</name>
    <dbReference type="NCBI Taxonomy" id="274537"/>
    <lineage>
        <taxon>Bacteria</taxon>
        <taxon>Pseudomonadati</taxon>
        <taxon>Chlorobiota</taxon>
        <taxon>Chlorobiia</taxon>
        <taxon>Chlorobiales</taxon>
        <taxon>Chlorobiaceae</taxon>
        <taxon>Chlorobaculum</taxon>
    </lineage>
</organism>
<dbReference type="AlphaFoldDB" id="A0A1D8D3N0"/>
<dbReference type="Gene3D" id="1.10.760.10">
    <property type="entry name" value="Cytochrome c-like domain"/>
    <property type="match status" value="2"/>
</dbReference>
<gene>
    <name evidence="3" type="ORF">BIU88_00740</name>
</gene>
<protein>
    <submittedName>
        <fullName evidence="3">Cytochrome C</fullName>
    </submittedName>
</protein>
<dbReference type="GO" id="GO:0016491">
    <property type="term" value="F:oxidoreductase activity"/>
    <property type="evidence" value="ECO:0007669"/>
    <property type="project" value="InterPro"/>
</dbReference>
<dbReference type="GO" id="GO:0009055">
    <property type="term" value="F:electron transfer activity"/>
    <property type="evidence" value="ECO:0007669"/>
    <property type="project" value="InterPro"/>
</dbReference>
<keyword evidence="1" id="KW-0732">Signal</keyword>
<dbReference type="GO" id="GO:0020037">
    <property type="term" value="F:heme binding"/>
    <property type="evidence" value="ECO:0007669"/>
    <property type="project" value="InterPro"/>
</dbReference>
<dbReference type="EMBL" id="CP017305">
    <property type="protein sequence ID" value="AOS82804.1"/>
    <property type="molecule type" value="Genomic_DNA"/>
</dbReference>
<dbReference type="Pfam" id="PF03150">
    <property type="entry name" value="CCP_MauG"/>
    <property type="match status" value="1"/>
</dbReference>
<feature type="signal peptide" evidence="1">
    <location>
        <begin position="1"/>
        <end position="23"/>
    </location>
</feature>
<evidence type="ECO:0000259" key="2">
    <source>
        <dbReference type="Pfam" id="PF03150"/>
    </source>
</evidence>
<evidence type="ECO:0000313" key="4">
    <source>
        <dbReference type="Proteomes" id="UP000095185"/>
    </source>
</evidence>
<dbReference type="Proteomes" id="UP000095185">
    <property type="component" value="Chromosome"/>
</dbReference>
<dbReference type="InterPro" id="IPR004852">
    <property type="entry name" value="Di-haem_cyt_c_peroxidsae"/>
</dbReference>
<dbReference type="InterPro" id="IPR036909">
    <property type="entry name" value="Cyt_c-like_dom_sf"/>
</dbReference>
<evidence type="ECO:0000256" key="1">
    <source>
        <dbReference type="SAM" id="SignalP"/>
    </source>
</evidence>
<dbReference type="KEGG" id="clz:BIU88_00740"/>
<name>A0A1D8D3N0_CHLLM</name>
<feature type="chain" id="PRO_5009106563" evidence="1">
    <location>
        <begin position="24"/>
        <end position="104"/>
    </location>
</feature>
<keyword evidence="4" id="KW-1185">Reference proteome</keyword>
<evidence type="ECO:0000313" key="3">
    <source>
        <dbReference type="EMBL" id="AOS82804.1"/>
    </source>
</evidence>
<accession>A0A1D8D3N0</accession>
<reference evidence="3" key="1">
    <citation type="submission" date="2016-09" db="EMBL/GenBank/DDBJ databases">
        <title>Genome sequence of Chlorobaculum limnaeum.</title>
        <authorList>
            <person name="Liu Z."/>
            <person name="Tank M."/>
            <person name="Bryant D.A."/>
        </authorList>
    </citation>
    <scope>NUCLEOTIDE SEQUENCE [LARGE SCALE GENOMIC DNA]</scope>
    <source>
        <strain evidence="3">DSM 1677</strain>
    </source>
</reference>
<dbReference type="RefSeq" id="WP_069808535.1">
    <property type="nucleotide sequence ID" value="NZ_CP017305.1"/>
</dbReference>
<proteinExistence type="predicted"/>
<dbReference type="OrthoDB" id="9779283at2"/>
<sequence>MMKSAKAAMLAAAMIAMGASAHAAQTPSVALGEKLFNDPKLGGAAGTKSCASCHQDGAGIEFSYKKPNLPQIINMCITRGLNGTPLPLESVEMKSLILYHQSFR</sequence>
<feature type="domain" description="Di-haem cytochrome c peroxidase" evidence="2">
    <location>
        <begin position="28"/>
        <end position="60"/>
    </location>
</feature>
<dbReference type="SUPFAM" id="SSF46626">
    <property type="entry name" value="Cytochrome c"/>
    <property type="match status" value="1"/>
</dbReference>
<dbReference type="STRING" id="274537.BIU88_00740"/>